<evidence type="ECO:0000313" key="7">
    <source>
        <dbReference type="Proteomes" id="UP000070565"/>
    </source>
</evidence>
<evidence type="ECO:0000256" key="2">
    <source>
        <dbReference type="ARBA" id="ARBA00022723"/>
    </source>
</evidence>
<reference evidence="6 7" key="1">
    <citation type="journal article" date="2016" name="Sci. Rep.">
        <title>Metabolic traits of an uncultured archaeal lineage -MSBL1- from brine pools of the Red Sea.</title>
        <authorList>
            <person name="Mwirichia R."/>
            <person name="Alam I."/>
            <person name="Rashid M."/>
            <person name="Vinu M."/>
            <person name="Ba-Alawi W."/>
            <person name="Anthony Kamau A."/>
            <person name="Kamanda Ngugi D."/>
            <person name="Goker M."/>
            <person name="Klenk H.P."/>
            <person name="Bajic V."/>
            <person name="Stingl U."/>
        </authorList>
    </citation>
    <scope>NUCLEOTIDE SEQUENCE [LARGE SCALE GENOMIC DNA]</scope>
    <source>
        <strain evidence="6">SCGC-AAA261F19</strain>
    </source>
</reference>
<dbReference type="GO" id="GO:0051536">
    <property type="term" value="F:iron-sulfur cluster binding"/>
    <property type="evidence" value="ECO:0007669"/>
    <property type="project" value="UniProtKB-KW"/>
</dbReference>
<dbReference type="InterPro" id="IPR013785">
    <property type="entry name" value="Aldolase_TIM"/>
</dbReference>
<keyword evidence="3" id="KW-0408">Iron</keyword>
<dbReference type="PROSITE" id="PS51918">
    <property type="entry name" value="RADICAL_SAM"/>
    <property type="match status" value="1"/>
</dbReference>
<dbReference type="PANTHER" id="PTHR11228">
    <property type="entry name" value="RADICAL SAM DOMAIN PROTEIN"/>
    <property type="match status" value="1"/>
</dbReference>
<sequence>MTSVDNHSLSLFLNPIWKSLAKHLAGECEECERERLFSAFDFYTSEQDSVCRKCFLTSIALQPLIRLLFSYLQVSDNTTKKLLQDLLLRKCMLGAVKGIASFGVRNPQPTGAPITIVWNFTNRCNLNCLHCHQDSSPTASSQELSTSQAFKVIKNLSNAGVVILTFSGGEPLLRDDIYEVIEEATREGLFCTIATNGTLLTKKVAKKLPRQGSRG</sequence>
<evidence type="ECO:0000256" key="3">
    <source>
        <dbReference type="ARBA" id="ARBA00023004"/>
    </source>
</evidence>
<organism evidence="6 7">
    <name type="scientific">candidate division MSBL1 archaeon SCGC-AAA261F19</name>
    <dbReference type="NCBI Taxonomy" id="1698275"/>
    <lineage>
        <taxon>Archaea</taxon>
        <taxon>Methanobacteriati</taxon>
        <taxon>Methanobacteriota</taxon>
        <taxon>candidate division MSBL1</taxon>
    </lineage>
</organism>
<dbReference type="SFLD" id="SFLDS00029">
    <property type="entry name" value="Radical_SAM"/>
    <property type="match status" value="1"/>
</dbReference>
<evidence type="ECO:0000313" key="6">
    <source>
        <dbReference type="EMBL" id="KXB02197.1"/>
    </source>
</evidence>
<dbReference type="Proteomes" id="UP000070565">
    <property type="component" value="Unassembled WGS sequence"/>
</dbReference>
<keyword evidence="2" id="KW-0479">Metal-binding</keyword>
<accession>A0A133V701</accession>
<proteinExistence type="predicted"/>
<dbReference type="GO" id="GO:0046872">
    <property type="term" value="F:metal ion binding"/>
    <property type="evidence" value="ECO:0007669"/>
    <property type="project" value="UniProtKB-KW"/>
</dbReference>
<dbReference type="GO" id="GO:0003824">
    <property type="term" value="F:catalytic activity"/>
    <property type="evidence" value="ECO:0007669"/>
    <property type="project" value="InterPro"/>
</dbReference>
<keyword evidence="4" id="KW-0411">Iron-sulfur</keyword>
<dbReference type="AlphaFoldDB" id="A0A133V701"/>
<protein>
    <recommendedName>
        <fullName evidence="5">Radical SAM core domain-containing protein</fullName>
    </recommendedName>
</protein>
<dbReference type="SFLD" id="SFLDG01067">
    <property type="entry name" value="SPASM/twitch_domain_containing"/>
    <property type="match status" value="1"/>
</dbReference>
<dbReference type="CDD" id="cd01335">
    <property type="entry name" value="Radical_SAM"/>
    <property type="match status" value="1"/>
</dbReference>
<comment type="caution">
    <text evidence="6">The sequence shown here is derived from an EMBL/GenBank/DDBJ whole genome shotgun (WGS) entry which is preliminary data.</text>
</comment>
<dbReference type="InterPro" id="IPR050377">
    <property type="entry name" value="Radical_SAM_PqqE_MftC-like"/>
</dbReference>
<keyword evidence="1" id="KW-0949">S-adenosyl-L-methionine</keyword>
<dbReference type="Pfam" id="PF04055">
    <property type="entry name" value="Radical_SAM"/>
    <property type="match status" value="1"/>
</dbReference>
<name>A0A133V701_9EURY</name>
<keyword evidence="7" id="KW-1185">Reference proteome</keyword>
<dbReference type="InterPro" id="IPR058240">
    <property type="entry name" value="rSAM_sf"/>
</dbReference>
<gene>
    <name evidence="6" type="ORF">AKJ45_03655</name>
</gene>
<dbReference type="SUPFAM" id="SSF102114">
    <property type="entry name" value="Radical SAM enzymes"/>
    <property type="match status" value="1"/>
</dbReference>
<dbReference type="PANTHER" id="PTHR11228:SF7">
    <property type="entry name" value="PQQA PEPTIDE CYCLASE"/>
    <property type="match status" value="1"/>
</dbReference>
<evidence type="ECO:0000256" key="1">
    <source>
        <dbReference type="ARBA" id="ARBA00022691"/>
    </source>
</evidence>
<evidence type="ECO:0000259" key="5">
    <source>
        <dbReference type="PROSITE" id="PS51918"/>
    </source>
</evidence>
<feature type="domain" description="Radical SAM core" evidence="5">
    <location>
        <begin position="110"/>
        <end position="215"/>
    </location>
</feature>
<dbReference type="InterPro" id="IPR007197">
    <property type="entry name" value="rSAM"/>
</dbReference>
<dbReference type="EMBL" id="LHXZ01000068">
    <property type="protein sequence ID" value="KXB02197.1"/>
    <property type="molecule type" value="Genomic_DNA"/>
</dbReference>
<evidence type="ECO:0000256" key="4">
    <source>
        <dbReference type="ARBA" id="ARBA00023014"/>
    </source>
</evidence>
<dbReference type="Gene3D" id="3.20.20.70">
    <property type="entry name" value="Aldolase class I"/>
    <property type="match status" value="1"/>
</dbReference>